<evidence type="ECO:0000256" key="6">
    <source>
        <dbReference type="ARBA" id="ARBA00022670"/>
    </source>
</evidence>
<feature type="region of interest" description="Disordered" evidence="20">
    <location>
        <begin position="637"/>
        <end position="688"/>
    </location>
</feature>
<evidence type="ECO:0000313" key="23">
    <source>
        <dbReference type="EMBL" id="HGH60527.1"/>
    </source>
</evidence>
<dbReference type="AlphaFoldDB" id="A0A7C4ARE4"/>
<organism evidence="23">
    <name type="scientific">Desulfomonile tiedjei</name>
    <dbReference type="NCBI Taxonomy" id="2358"/>
    <lineage>
        <taxon>Bacteria</taxon>
        <taxon>Pseudomonadati</taxon>
        <taxon>Thermodesulfobacteriota</taxon>
        <taxon>Desulfomonilia</taxon>
        <taxon>Desulfomonilales</taxon>
        <taxon>Desulfomonilaceae</taxon>
        <taxon>Desulfomonile</taxon>
    </lineage>
</organism>
<evidence type="ECO:0000256" key="15">
    <source>
        <dbReference type="ARBA" id="ARBA00023268"/>
    </source>
</evidence>
<keyword evidence="12" id="KW-0573">Peptidoglycan synthesis</keyword>
<evidence type="ECO:0000259" key="22">
    <source>
        <dbReference type="Pfam" id="PF00912"/>
    </source>
</evidence>
<evidence type="ECO:0000256" key="1">
    <source>
        <dbReference type="ARBA" id="ARBA00004370"/>
    </source>
</evidence>
<dbReference type="GO" id="GO:0016020">
    <property type="term" value="C:membrane"/>
    <property type="evidence" value="ECO:0007669"/>
    <property type="project" value="UniProtKB-SubCell"/>
</dbReference>
<comment type="pathway">
    <text evidence="19">Glycan biosynthesis.</text>
</comment>
<proteinExistence type="inferred from homology"/>
<dbReference type="InterPro" id="IPR023346">
    <property type="entry name" value="Lysozyme-like_dom_sf"/>
</dbReference>
<dbReference type="SUPFAM" id="SSF53955">
    <property type="entry name" value="Lysozyme-like"/>
    <property type="match status" value="1"/>
</dbReference>
<evidence type="ECO:0000256" key="14">
    <source>
        <dbReference type="ARBA" id="ARBA00023136"/>
    </source>
</evidence>
<comment type="pathway">
    <text evidence="2">Cell wall biogenesis; peptidoglycan biosynthesis.</text>
</comment>
<evidence type="ECO:0000256" key="19">
    <source>
        <dbReference type="ARBA" id="ARBA00060592"/>
    </source>
</evidence>
<keyword evidence="9" id="KW-0812">Transmembrane</keyword>
<dbReference type="UniPathway" id="UPA00219"/>
<keyword evidence="6" id="KW-0645">Protease</keyword>
<dbReference type="NCBIfam" id="TIGR02074">
    <property type="entry name" value="PBP_1a_fam"/>
    <property type="match status" value="1"/>
</dbReference>
<evidence type="ECO:0000256" key="11">
    <source>
        <dbReference type="ARBA" id="ARBA00022960"/>
    </source>
</evidence>
<keyword evidence="13" id="KW-1133">Transmembrane helix</keyword>
<evidence type="ECO:0000256" key="2">
    <source>
        <dbReference type="ARBA" id="ARBA00004752"/>
    </source>
</evidence>
<dbReference type="InterPro" id="IPR001460">
    <property type="entry name" value="PCN-bd_Tpept"/>
</dbReference>
<evidence type="ECO:0000256" key="18">
    <source>
        <dbReference type="ARBA" id="ARBA00049902"/>
    </source>
</evidence>
<sequence>MLFGRHRSASVFLKMFVLWPLALLGAVGSLCAGFALGAFLVFSRDLPEIPNIVSYQPRTVSTFYADDGTVIGIFYKQKRFVVDLKQIPPHVVRAFLAAEDAHFFEHNGVDWQGLIRAFLRNIRAGRIVQGGSTITMQVTRNFLLSRERSISRKVKEIVLAQRLERLWGKDKILYIYLNEIYLGEGNYGVEAASRGYFDKPVEHLSLAEGALLAGLVASPARFNPFKSEELARNRQLTVLGRMLKAGFITDQEYQQAKEQVLLIRREVPRPFDLTPDFAEAVRRYIVKKYGEEKLYNEGLKVFTTCRVDYQKMAQNALEKGLAEIKGRQKHLAILRTVPVNQINELLQRRATPNLTDDKIYQGVVVKINRKGKDVELQVALSTRMKGIVSVPAQSAAVYKVGQVLALRFEHFSGETPVFTLDDNPQLQGALVCIENRTGYVRALVGGVGSGHFKFNRAIQAKRQPGSAFKPIIYSVALEEKSYSPATIIVDEPIVVDLEGAEEEWEPKNAGGDFLGPLSFRRALELSRNICTIKILMDVGFDPVIQMAKRMGITSPLGRNLSLSLGTSELSLMELTTAYTVFPNSGIYVEPILVKRVEDRFGNVLEDNSEFPVLEASQIPQPVPREEFRELVAQYSRSPATLEDEDEPALGDLRGQPSGQTEIDQRAESGQPRGGGDKEGAKEARRTRAVMSPQTAYIMTSLLQGGVRQGTGARVSQYVRRKDLAGKTGTTNNSEDTWFIGFNPDFTTGVWVGFDEKRPVGRREEGARAALPIWGYFMKDVLENKPQKDFQTPPDITFRDMLTFTGNPNQGYVPSIVKEPVYTPFVGCTLVLSPLDTPETLAAYRGVSFPDAYMPKTAAIYPYNQNQPYPYGQGPLLRDPGGPTVPLNPMDGRNLFPEEQPTSQYPTEPQRTLPPPAVQRQNAPPPVQSPAGASPISPPARQTRTGSVGEAPQLPANSIDYPRVPRMPNYPNPHYAPLPNE</sequence>
<evidence type="ECO:0000256" key="4">
    <source>
        <dbReference type="ARBA" id="ARBA00007739"/>
    </source>
</evidence>
<dbReference type="EC" id="2.4.99.28" evidence="17"/>
<dbReference type="GO" id="GO:0008955">
    <property type="term" value="F:peptidoglycan glycosyltransferase activity"/>
    <property type="evidence" value="ECO:0007669"/>
    <property type="project" value="UniProtKB-EC"/>
</dbReference>
<dbReference type="InterPro" id="IPR001264">
    <property type="entry name" value="Glyco_trans_51"/>
</dbReference>
<dbReference type="Gene3D" id="1.10.3810.10">
    <property type="entry name" value="Biosynthetic peptidoglycan transglycosylase-like"/>
    <property type="match status" value="1"/>
</dbReference>
<comment type="catalytic activity">
    <reaction evidence="18">
        <text>[GlcNAc-(1-&gt;4)-Mur2Ac(oyl-L-Ala-gamma-D-Glu-L-Lys-D-Ala-D-Ala)](n)-di-trans,octa-cis-undecaprenyl diphosphate + beta-D-GlcNAc-(1-&gt;4)-Mur2Ac(oyl-L-Ala-gamma-D-Glu-L-Lys-D-Ala-D-Ala)-di-trans,octa-cis-undecaprenyl diphosphate = [GlcNAc-(1-&gt;4)-Mur2Ac(oyl-L-Ala-gamma-D-Glu-L-Lys-D-Ala-D-Ala)](n+1)-di-trans,octa-cis-undecaprenyl diphosphate + di-trans,octa-cis-undecaprenyl diphosphate + H(+)</text>
        <dbReference type="Rhea" id="RHEA:23708"/>
        <dbReference type="Rhea" id="RHEA-COMP:9602"/>
        <dbReference type="Rhea" id="RHEA-COMP:9603"/>
        <dbReference type="ChEBI" id="CHEBI:15378"/>
        <dbReference type="ChEBI" id="CHEBI:58405"/>
        <dbReference type="ChEBI" id="CHEBI:60033"/>
        <dbReference type="ChEBI" id="CHEBI:78435"/>
        <dbReference type="EC" id="2.4.99.28"/>
    </reaction>
</comment>
<keyword evidence="16" id="KW-0961">Cell wall biogenesis/degradation</keyword>
<dbReference type="InterPro" id="IPR036950">
    <property type="entry name" value="PBP_transglycosylase"/>
</dbReference>
<gene>
    <name evidence="23" type="ORF">ENV54_04425</name>
</gene>
<reference evidence="23" key="1">
    <citation type="journal article" date="2020" name="mSystems">
        <title>Genome- and Community-Level Interaction Insights into Carbon Utilization and Element Cycling Functions of Hydrothermarchaeota in Hydrothermal Sediment.</title>
        <authorList>
            <person name="Zhou Z."/>
            <person name="Liu Y."/>
            <person name="Xu W."/>
            <person name="Pan J."/>
            <person name="Luo Z.H."/>
            <person name="Li M."/>
        </authorList>
    </citation>
    <scope>NUCLEOTIDE SEQUENCE [LARGE SCALE GENOMIC DNA]</scope>
    <source>
        <strain evidence="23">SpSt-769</strain>
    </source>
</reference>
<keyword evidence="10" id="KW-0378">Hydrolase</keyword>
<dbReference type="InterPro" id="IPR012338">
    <property type="entry name" value="Beta-lactam/transpept-like"/>
</dbReference>
<feature type="compositionally biased region" description="Basic and acidic residues" evidence="20">
    <location>
        <begin position="674"/>
        <end position="685"/>
    </location>
</feature>
<comment type="similarity">
    <text evidence="4">In the N-terminal section; belongs to the glycosyltransferase 51 family.</text>
</comment>
<keyword evidence="14" id="KW-0472">Membrane</keyword>
<keyword evidence="8" id="KW-0808">Transferase</keyword>
<dbReference type="Pfam" id="PF00912">
    <property type="entry name" value="Transgly"/>
    <property type="match status" value="1"/>
</dbReference>
<keyword evidence="5" id="KW-0121">Carboxypeptidase</keyword>
<evidence type="ECO:0000256" key="20">
    <source>
        <dbReference type="SAM" id="MobiDB-lite"/>
    </source>
</evidence>
<dbReference type="GO" id="GO:0004180">
    <property type="term" value="F:carboxypeptidase activity"/>
    <property type="evidence" value="ECO:0007669"/>
    <property type="project" value="UniProtKB-KW"/>
</dbReference>
<evidence type="ECO:0000256" key="3">
    <source>
        <dbReference type="ARBA" id="ARBA00007090"/>
    </source>
</evidence>
<name>A0A7C4ARE4_9BACT</name>
<dbReference type="GO" id="GO:0030288">
    <property type="term" value="C:outer membrane-bounded periplasmic space"/>
    <property type="evidence" value="ECO:0007669"/>
    <property type="project" value="TreeGrafter"/>
</dbReference>
<accession>A0A7C4ARE4</accession>
<dbReference type="GO" id="GO:0008360">
    <property type="term" value="P:regulation of cell shape"/>
    <property type="evidence" value="ECO:0007669"/>
    <property type="project" value="UniProtKB-KW"/>
</dbReference>
<comment type="caution">
    <text evidence="23">The sequence shown here is derived from an EMBL/GenBank/DDBJ whole genome shotgun (WGS) entry which is preliminary data.</text>
</comment>
<feature type="domain" description="Glycosyl transferase family 51" evidence="22">
    <location>
        <begin position="68"/>
        <end position="242"/>
    </location>
</feature>
<evidence type="ECO:0000256" key="16">
    <source>
        <dbReference type="ARBA" id="ARBA00023316"/>
    </source>
</evidence>
<keyword evidence="15" id="KW-0511">Multifunctional enzyme</keyword>
<evidence type="ECO:0000256" key="5">
    <source>
        <dbReference type="ARBA" id="ARBA00022645"/>
    </source>
</evidence>
<evidence type="ECO:0000256" key="10">
    <source>
        <dbReference type="ARBA" id="ARBA00022801"/>
    </source>
</evidence>
<evidence type="ECO:0000256" key="8">
    <source>
        <dbReference type="ARBA" id="ARBA00022679"/>
    </source>
</evidence>
<dbReference type="PANTHER" id="PTHR32282:SF27">
    <property type="entry name" value="PENICILLIN-BINDING PROTEIN 1A"/>
    <property type="match status" value="1"/>
</dbReference>
<evidence type="ECO:0000256" key="12">
    <source>
        <dbReference type="ARBA" id="ARBA00022984"/>
    </source>
</evidence>
<evidence type="ECO:0000256" key="7">
    <source>
        <dbReference type="ARBA" id="ARBA00022676"/>
    </source>
</evidence>
<dbReference type="PANTHER" id="PTHR32282">
    <property type="entry name" value="BINDING PROTEIN TRANSPEPTIDASE, PUTATIVE-RELATED"/>
    <property type="match status" value="1"/>
</dbReference>
<evidence type="ECO:0000259" key="21">
    <source>
        <dbReference type="Pfam" id="PF00905"/>
    </source>
</evidence>
<keyword evidence="11" id="KW-0133">Cell shape</keyword>
<dbReference type="GO" id="GO:0008658">
    <property type="term" value="F:penicillin binding"/>
    <property type="evidence" value="ECO:0007669"/>
    <property type="project" value="InterPro"/>
</dbReference>
<evidence type="ECO:0000256" key="9">
    <source>
        <dbReference type="ARBA" id="ARBA00022692"/>
    </source>
</evidence>
<feature type="compositionally biased region" description="Pro residues" evidence="20">
    <location>
        <begin position="967"/>
        <end position="980"/>
    </location>
</feature>
<evidence type="ECO:0000256" key="13">
    <source>
        <dbReference type="ARBA" id="ARBA00022989"/>
    </source>
</evidence>
<feature type="domain" description="Penicillin-binding protein transpeptidase" evidence="21">
    <location>
        <begin position="428"/>
        <end position="750"/>
    </location>
</feature>
<dbReference type="InterPro" id="IPR050396">
    <property type="entry name" value="Glycosyltr_51/Transpeptidase"/>
</dbReference>
<protein>
    <recommendedName>
        <fullName evidence="17">peptidoglycan glycosyltransferase</fullName>
        <ecNumber evidence="17">2.4.99.28</ecNumber>
    </recommendedName>
</protein>
<evidence type="ECO:0000256" key="17">
    <source>
        <dbReference type="ARBA" id="ARBA00044770"/>
    </source>
</evidence>
<dbReference type="GO" id="GO:0009252">
    <property type="term" value="P:peptidoglycan biosynthetic process"/>
    <property type="evidence" value="ECO:0007669"/>
    <property type="project" value="UniProtKB-UniPathway"/>
</dbReference>
<dbReference type="Gene3D" id="3.40.710.10">
    <property type="entry name" value="DD-peptidase/beta-lactamase superfamily"/>
    <property type="match status" value="2"/>
</dbReference>
<feature type="compositionally biased region" description="Polar residues" evidence="20">
    <location>
        <begin position="899"/>
        <end position="909"/>
    </location>
</feature>
<comment type="subcellular location">
    <subcellularLocation>
        <location evidence="1">Membrane</location>
    </subcellularLocation>
</comment>
<dbReference type="GO" id="GO:0006508">
    <property type="term" value="P:proteolysis"/>
    <property type="evidence" value="ECO:0007669"/>
    <property type="project" value="UniProtKB-KW"/>
</dbReference>
<comment type="similarity">
    <text evidence="3">In the C-terminal section; belongs to the transpeptidase family.</text>
</comment>
<dbReference type="FunFam" id="1.10.3810.10:FF:000003">
    <property type="entry name" value="Penicillin-binding protein 1a"/>
    <property type="match status" value="1"/>
</dbReference>
<feature type="compositionally biased region" description="Pro residues" evidence="20">
    <location>
        <begin position="911"/>
        <end position="927"/>
    </location>
</feature>
<keyword evidence="7" id="KW-0328">Glycosyltransferase</keyword>
<feature type="region of interest" description="Disordered" evidence="20">
    <location>
        <begin position="870"/>
        <end position="980"/>
    </location>
</feature>
<dbReference type="Pfam" id="PF00905">
    <property type="entry name" value="Transpeptidase"/>
    <property type="match status" value="1"/>
</dbReference>
<dbReference type="SUPFAM" id="SSF56601">
    <property type="entry name" value="beta-lactamase/transpeptidase-like"/>
    <property type="match status" value="1"/>
</dbReference>
<dbReference type="EMBL" id="DTGT01000140">
    <property type="protein sequence ID" value="HGH60527.1"/>
    <property type="molecule type" value="Genomic_DNA"/>
</dbReference>
<dbReference type="GO" id="GO:0071555">
    <property type="term" value="P:cell wall organization"/>
    <property type="evidence" value="ECO:0007669"/>
    <property type="project" value="UniProtKB-KW"/>
</dbReference>